<evidence type="ECO:0000259" key="1">
    <source>
        <dbReference type="PROSITE" id="PS50908"/>
    </source>
</evidence>
<dbReference type="Gene3D" id="3.10.110.10">
    <property type="entry name" value="Ubiquitin Conjugating Enzyme"/>
    <property type="match status" value="1"/>
</dbReference>
<dbReference type="AlphaFoldDB" id="A0AAD5U5W4"/>
<evidence type="ECO:0000313" key="3">
    <source>
        <dbReference type="Proteomes" id="UP001211065"/>
    </source>
</evidence>
<gene>
    <name evidence="2" type="ORF">HK099_006659</name>
</gene>
<dbReference type="SUPFAM" id="SSF54495">
    <property type="entry name" value="UBC-like"/>
    <property type="match status" value="1"/>
</dbReference>
<dbReference type="Proteomes" id="UP001211065">
    <property type="component" value="Unassembled WGS sequence"/>
</dbReference>
<reference evidence="2" key="1">
    <citation type="submission" date="2020-05" db="EMBL/GenBank/DDBJ databases">
        <title>Phylogenomic resolution of chytrid fungi.</title>
        <authorList>
            <person name="Stajich J.E."/>
            <person name="Amses K."/>
            <person name="Simmons R."/>
            <person name="Seto K."/>
            <person name="Myers J."/>
            <person name="Bonds A."/>
            <person name="Quandt C.A."/>
            <person name="Barry K."/>
            <person name="Liu P."/>
            <person name="Grigoriev I."/>
            <person name="Longcore J.E."/>
            <person name="James T.Y."/>
        </authorList>
    </citation>
    <scope>NUCLEOTIDE SEQUENCE</scope>
    <source>
        <strain evidence="2">JEL0476</strain>
    </source>
</reference>
<proteinExistence type="predicted"/>
<organism evidence="2 3">
    <name type="scientific">Clydaea vesicula</name>
    <dbReference type="NCBI Taxonomy" id="447962"/>
    <lineage>
        <taxon>Eukaryota</taxon>
        <taxon>Fungi</taxon>
        <taxon>Fungi incertae sedis</taxon>
        <taxon>Chytridiomycota</taxon>
        <taxon>Chytridiomycota incertae sedis</taxon>
        <taxon>Chytridiomycetes</taxon>
        <taxon>Lobulomycetales</taxon>
        <taxon>Lobulomycetaceae</taxon>
        <taxon>Clydaea</taxon>
    </lineage>
</organism>
<dbReference type="SMART" id="SM00591">
    <property type="entry name" value="RWD"/>
    <property type="match status" value="1"/>
</dbReference>
<sequence length="213" mass="25159">MSSESEEREQELLVLESIYDTNFEKIDDFNFLVTTDFFKIKFCYTERYPNEIPDFSFEKFYSLEENEEEELVKIELEKFVLDIMNDNLGMAMIFSVVEATNEHLQNFLNETRQKRENDEENRKRKVSLEKGGNERFMEEMRLLDLPASKLLEARKGKLTGRQQFEKDKTLINSDTGFMGENDVEVDLDLFDGLDLGSDQDEENEVLKNFTEDD</sequence>
<dbReference type="PANTHER" id="PTHR12292">
    <property type="entry name" value="RWD DOMAIN-CONTAINING PROTEIN"/>
    <property type="match status" value="1"/>
</dbReference>
<dbReference type="Pfam" id="PF05773">
    <property type="entry name" value="RWD"/>
    <property type="match status" value="1"/>
</dbReference>
<dbReference type="InterPro" id="IPR006575">
    <property type="entry name" value="RWD_dom"/>
</dbReference>
<dbReference type="InterPro" id="IPR040213">
    <property type="entry name" value="GIR2-like"/>
</dbReference>
<comment type="caution">
    <text evidence="2">The sequence shown here is derived from an EMBL/GenBank/DDBJ whole genome shotgun (WGS) entry which is preliminary data.</text>
</comment>
<evidence type="ECO:0000313" key="2">
    <source>
        <dbReference type="EMBL" id="KAJ3225521.1"/>
    </source>
</evidence>
<protein>
    <recommendedName>
        <fullName evidence="1">RWD domain-containing protein</fullName>
    </recommendedName>
</protein>
<name>A0AAD5U5W4_9FUNG</name>
<accession>A0AAD5U5W4</accession>
<dbReference type="PROSITE" id="PS50908">
    <property type="entry name" value="RWD"/>
    <property type="match status" value="1"/>
</dbReference>
<keyword evidence="3" id="KW-1185">Reference proteome</keyword>
<dbReference type="EMBL" id="JADGJW010000059">
    <property type="protein sequence ID" value="KAJ3225521.1"/>
    <property type="molecule type" value="Genomic_DNA"/>
</dbReference>
<feature type="domain" description="RWD" evidence="1">
    <location>
        <begin position="10"/>
        <end position="107"/>
    </location>
</feature>
<dbReference type="InterPro" id="IPR016135">
    <property type="entry name" value="UBQ-conjugating_enzyme/RWD"/>
</dbReference>